<accession>A0AAV2YYI0</accession>
<name>A0AAV2YYI0_9STRA</name>
<organism evidence="1 2">
    <name type="scientific">Lagenidium giganteum</name>
    <dbReference type="NCBI Taxonomy" id="4803"/>
    <lineage>
        <taxon>Eukaryota</taxon>
        <taxon>Sar</taxon>
        <taxon>Stramenopiles</taxon>
        <taxon>Oomycota</taxon>
        <taxon>Peronosporomycetes</taxon>
        <taxon>Pythiales</taxon>
        <taxon>Pythiaceae</taxon>
    </lineage>
</organism>
<proteinExistence type="predicted"/>
<dbReference type="Proteomes" id="UP001146120">
    <property type="component" value="Unassembled WGS sequence"/>
</dbReference>
<dbReference type="EMBL" id="DAKRPA010000105">
    <property type="protein sequence ID" value="DAZ98499.1"/>
    <property type="molecule type" value="Genomic_DNA"/>
</dbReference>
<evidence type="ECO:0000313" key="1">
    <source>
        <dbReference type="EMBL" id="DAZ98499.1"/>
    </source>
</evidence>
<evidence type="ECO:0000313" key="2">
    <source>
        <dbReference type="Proteomes" id="UP001146120"/>
    </source>
</evidence>
<keyword evidence="2" id="KW-1185">Reference proteome</keyword>
<gene>
    <name evidence="1" type="ORF">N0F65_004936</name>
</gene>
<reference evidence="1" key="1">
    <citation type="submission" date="2022-11" db="EMBL/GenBank/DDBJ databases">
        <authorList>
            <person name="Morgan W.R."/>
            <person name="Tartar A."/>
        </authorList>
    </citation>
    <scope>NUCLEOTIDE SEQUENCE</scope>
    <source>
        <strain evidence="1">ARSEF 373</strain>
    </source>
</reference>
<reference evidence="1" key="2">
    <citation type="journal article" date="2023" name="Microbiol Resour">
        <title>Decontamination and Annotation of the Draft Genome Sequence of the Oomycete Lagenidium giganteum ARSEF 373.</title>
        <authorList>
            <person name="Morgan W.R."/>
            <person name="Tartar A."/>
        </authorList>
    </citation>
    <scope>NUCLEOTIDE SEQUENCE</scope>
    <source>
        <strain evidence="1">ARSEF 373</strain>
    </source>
</reference>
<comment type="caution">
    <text evidence="1">The sequence shown here is derived from an EMBL/GenBank/DDBJ whole genome shotgun (WGS) entry which is preliminary data.</text>
</comment>
<protein>
    <submittedName>
        <fullName evidence="1">Uncharacterized protein</fullName>
    </submittedName>
</protein>
<dbReference type="AlphaFoldDB" id="A0AAV2YYI0"/>
<sequence>MGSREAQITVDVHNQSAISYEQFQSHEELQVLRAIVAREAGIDELLQYCCSFEDDVGIELLEAVLRVRQLSLNVIDAVAGWRRRMVAKKPFLWRNVNYLLKMTSDLDFLSSGLDQSMSMLWQLELPEEDDLPVLLDSTAFGASVSVDLPSKIRLAERFLLLEEQRFGKLTKVQAAALDQRLKELVQKEAEFASKSRFGQLKGPSSPEKISSESL</sequence>